<feature type="compositionally biased region" description="Basic and acidic residues" evidence="1">
    <location>
        <begin position="228"/>
        <end position="263"/>
    </location>
</feature>
<sequence length="398" mass="44279">MEAKSSKGTNWDSQNSQVEDEDGFQKVVRRNRRIVRNIPNNAGPRASVKGTVQDRRPPSSAQRNQTVDRGPSNNRSNSNRTVREFSRGGGRPVRGTGRPKFEDRGRDSNSNQNRRGRGGASASGNFSSRTGKGNRDDREATDRGFPKSRGSNRGGRGGRDNRGERDRVGSSYTRLNNRQGKNSSGSNNVSVQNGRDGRNNRVDVKRGGGGGGGRTRTAAPFRATNNSRDNRSQKEDYPKNDKGRFSNNRKDLIRGKERDEKTVKKSARVKKERGPVPKFTEDGKHKMTFYLPFNSRYLRAWVDPGNESQTPKRNESGFVKVAFRSSDAEMLQNEEGIVVTNEKWTEDSPSGKKIELVRVLLPSNIRSVYEIQQSGEPAPVARKVKKASFVVDPSLVVA</sequence>
<name>A0A9C7UTH6_9RHOD</name>
<dbReference type="AlphaFoldDB" id="A0A9C7UTH6"/>
<organism evidence="2 3">
    <name type="scientific">Galdieria partita</name>
    <dbReference type="NCBI Taxonomy" id="83374"/>
    <lineage>
        <taxon>Eukaryota</taxon>
        <taxon>Rhodophyta</taxon>
        <taxon>Bangiophyceae</taxon>
        <taxon>Galdieriales</taxon>
        <taxon>Galdieriaceae</taxon>
        <taxon>Galdieria</taxon>
    </lineage>
</organism>
<evidence type="ECO:0000313" key="2">
    <source>
        <dbReference type="EMBL" id="GJQ14888.1"/>
    </source>
</evidence>
<dbReference type="EMBL" id="BQMJ01000061">
    <property type="protein sequence ID" value="GJQ14888.1"/>
    <property type="molecule type" value="Genomic_DNA"/>
</dbReference>
<gene>
    <name evidence="2" type="ORF">GpartN1_g6679.t1</name>
</gene>
<feature type="compositionally biased region" description="Polar residues" evidence="1">
    <location>
        <begin position="1"/>
        <end position="17"/>
    </location>
</feature>
<feature type="compositionally biased region" description="Low complexity" evidence="1">
    <location>
        <begin position="120"/>
        <end position="129"/>
    </location>
</feature>
<reference evidence="2" key="1">
    <citation type="journal article" date="2022" name="Proc. Natl. Acad. Sci. U.S.A.">
        <title>Life cycle and functional genomics of the unicellular red alga Galdieria for elucidating algal and plant evolution and industrial use.</title>
        <authorList>
            <person name="Hirooka S."/>
            <person name="Itabashi T."/>
            <person name="Ichinose T.M."/>
            <person name="Onuma R."/>
            <person name="Fujiwara T."/>
            <person name="Yamashita S."/>
            <person name="Jong L.W."/>
            <person name="Tomita R."/>
            <person name="Iwane A.H."/>
            <person name="Miyagishima S.Y."/>
        </authorList>
    </citation>
    <scope>NUCLEOTIDE SEQUENCE</scope>
    <source>
        <strain evidence="2">NBRC 102759</strain>
    </source>
</reference>
<accession>A0A9C7UTH6</accession>
<protein>
    <submittedName>
        <fullName evidence="2">Uncharacterized protein</fullName>
    </submittedName>
</protein>
<keyword evidence="3" id="KW-1185">Reference proteome</keyword>
<feature type="compositionally biased region" description="Polar residues" evidence="1">
    <location>
        <begin position="170"/>
        <end position="181"/>
    </location>
</feature>
<comment type="caution">
    <text evidence="2">The sequence shown here is derived from an EMBL/GenBank/DDBJ whole genome shotgun (WGS) entry which is preliminary data.</text>
</comment>
<evidence type="ECO:0000313" key="3">
    <source>
        <dbReference type="Proteomes" id="UP001061958"/>
    </source>
</evidence>
<dbReference type="Proteomes" id="UP001061958">
    <property type="component" value="Unassembled WGS sequence"/>
</dbReference>
<feature type="compositionally biased region" description="Low complexity" evidence="1">
    <location>
        <begin position="182"/>
        <end position="194"/>
    </location>
</feature>
<reference evidence="2" key="2">
    <citation type="submission" date="2022-01" db="EMBL/GenBank/DDBJ databases">
        <authorList>
            <person name="Hirooka S."/>
            <person name="Miyagishima S.Y."/>
        </authorList>
    </citation>
    <scope>NUCLEOTIDE SEQUENCE</scope>
    <source>
        <strain evidence="2">NBRC 102759</strain>
    </source>
</reference>
<dbReference type="OrthoDB" id="10480094at2759"/>
<feature type="compositionally biased region" description="Basic and acidic residues" evidence="1">
    <location>
        <begin position="157"/>
        <end position="168"/>
    </location>
</feature>
<feature type="region of interest" description="Disordered" evidence="1">
    <location>
        <begin position="1"/>
        <end position="280"/>
    </location>
</feature>
<feature type="compositionally biased region" description="Basic and acidic residues" evidence="1">
    <location>
        <begin position="195"/>
        <end position="206"/>
    </location>
</feature>
<feature type="compositionally biased region" description="Basic and acidic residues" evidence="1">
    <location>
        <begin position="133"/>
        <end position="145"/>
    </location>
</feature>
<evidence type="ECO:0000256" key="1">
    <source>
        <dbReference type="SAM" id="MobiDB-lite"/>
    </source>
</evidence>
<proteinExistence type="predicted"/>